<evidence type="ECO:0000313" key="1">
    <source>
        <dbReference type="EMBL" id="THY71370.1"/>
    </source>
</evidence>
<protein>
    <submittedName>
        <fullName evidence="1">Uncharacterized protein</fullName>
    </submittedName>
</protein>
<comment type="caution">
    <text evidence="1">The sequence shown here is derived from an EMBL/GenBank/DDBJ whole genome shotgun (WGS) entry which is preliminary data.</text>
</comment>
<dbReference type="EMBL" id="QZBJ01000059">
    <property type="protein sequence ID" value="THY71370.1"/>
    <property type="molecule type" value="Genomic_DNA"/>
</dbReference>
<name>A0A4S9V0X5_AURPU</name>
<dbReference type="Proteomes" id="UP000305064">
    <property type="component" value="Unassembled WGS sequence"/>
</dbReference>
<organism evidence="1 2">
    <name type="scientific">Aureobasidium pullulans</name>
    <name type="common">Black yeast</name>
    <name type="synonym">Pullularia pullulans</name>
    <dbReference type="NCBI Taxonomy" id="5580"/>
    <lineage>
        <taxon>Eukaryota</taxon>
        <taxon>Fungi</taxon>
        <taxon>Dikarya</taxon>
        <taxon>Ascomycota</taxon>
        <taxon>Pezizomycotina</taxon>
        <taxon>Dothideomycetes</taxon>
        <taxon>Dothideomycetidae</taxon>
        <taxon>Dothideales</taxon>
        <taxon>Saccotheciaceae</taxon>
        <taxon>Aureobasidium</taxon>
    </lineage>
</organism>
<sequence length="220" mass="25428">MSSTLQSQATNALPFRFLDLPPELRIMVYEHILHVNPILNICKQIRNESTQIILPKLRIYANLQVEESWTVYICPERLDLQNDDDFYSMLNWENFRTSYVAAELETFHRVSIREQHTSRLPVIHGHPALWLSLYLVKYRDCGAVGNLSSYWSRTEFTTGSDGRLQIRRSVDSVVNGLANRFCEKLNDAQDGPEKLDDGRAYSWLEKVHDLFGRSVPAPDA</sequence>
<gene>
    <name evidence="1" type="ORF">D6C94_07669</name>
</gene>
<accession>A0A4S9V0X5</accession>
<proteinExistence type="predicted"/>
<evidence type="ECO:0000313" key="2">
    <source>
        <dbReference type="Proteomes" id="UP000305064"/>
    </source>
</evidence>
<reference evidence="1 2" key="1">
    <citation type="submission" date="2018-10" db="EMBL/GenBank/DDBJ databases">
        <title>Fifty Aureobasidium pullulans genomes reveal a recombining polyextremotolerant generalist.</title>
        <authorList>
            <person name="Gostincar C."/>
            <person name="Turk M."/>
            <person name="Zajc J."/>
            <person name="Gunde-Cimerman N."/>
        </authorList>
    </citation>
    <scope>NUCLEOTIDE SEQUENCE [LARGE SCALE GENOMIC DNA]</scope>
    <source>
        <strain evidence="1 2">EXF-4256</strain>
    </source>
</reference>
<dbReference type="AlphaFoldDB" id="A0A4S9V0X5"/>